<accession>A0A068UQ43</accession>
<dbReference type="InParanoid" id="A0A068UQ43"/>
<keyword evidence="2" id="KW-1185">Reference proteome</keyword>
<gene>
    <name evidence="1" type="ORF">GSCOC_T00030106001</name>
</gene>
<proteinExistence type="predicted"/>
<sequence>MLGMEDRVLVATGLRLVCREGTRTHRWGHRAFGHHKVVHLIWDMDTRSVGRFLHKCTNLLFWTGDSSEVPGSLANEVFITLQKLLFA</sequence>
<protein>
    <submittedName>
        <fullName evidence="1">Uncharacterized protein</fullName>
    </submittedName>
</protein>
<dbReference type="Proteomes" id="UP000295252">
    <property type="component" value="Chromosome I"/>
</dbReference>
<dbReference type="Gramene" id="CDP09683">
    <property type="protein sequence ID" value="CDP09683"/>
    <property type="gene ID" value="GSCOC_T00030106001"/>
</dbReference>
<name>A0A068UQ43_COFCA</name>
<reference evidence="2" key="1">
    <citation type="journal article" date="2014" name="Science">
        <title>The coffee genome provides insight into the convergent evolution of caffeine biosynthesis.</title>
        <authorList>
            <person name="Denoeud F."/>
            <person name="Carretero-Paulet L."/>
            <person name="Dereeper A."/>
            <person name="Droc G."/>
            <person name="Guyot R."/>
            <person name="Pietrella M."/>
            <person name="Zheng C."/>
            <person name="Alberti A."/>
            <person name="Anthony F."/>
            <person name="Aprea G."/>
            <person name="Aury J.M."/>
            <person name="Bento P."/>
            <person name="Bernard M."/>
            <person name="Bocs S."/>
            <person name="Campa C."/>
            <person name="Cenci A."/>
            <person name="Combes M.C."/>
            <person name="Crouzillat D."/>
            <person name="Da Silva C."/>
            <person name="Daddiego L."/>
            <person name="De Bellis F."/>
            <person name="Dussert S."/>
            <person name="Garsmeur O."/>
            <person name="Gayraud T."/>
            <person name="Guignon V."/>
            <person name="Jahn K."/>
            <person name="Jamilloux V."/>
            <person name="Joet T."/>
            <person name="Labadie K."/>
            <person name="Lan T."/>
            <person name="Leclercq J."/>
            <person name="Lepelley M."/>
            <person name="Leroy T."/>
            <person name="Li L.T."/>
            <person name="Librado P."/>
            <person name="Lopez L."/>
            <person name="Munoz A."/>
            <person name="Noel B."/>
            <person name="Pallavicini A."/>
            <person name="Perrotta G."/>
            <person name="Poncet V."/>
            <person name="Pot D."/>
            <person name="Priyono X."/>
            <person name="Rigoreau M."/>
            <person name="Rouard M."/>
            <person name="Rozas J."/>
            <person name="Tranchant-Dubreuil C."/>
            <person name="VanBuren R."/>
            <person name="Zhang Q."/>
            <person name="Andrade A.C."/>
            <person name="Argout X."/>
            <person name="Bertrand B."/>
            <person name="de Kochko A."/>
            <person name="Graziosi G."/>
            <person name="Henry R.J."/>
            <person name="Jayarama X."/>
            <person name="Ming R."/>
            <person name="Nagai C."/>
            <person name="Rounsley S."/>
            <person name="Sankoff D."/>
            <person name="Giuliano G."/>
            <person name="Albert V.A."/>
            <person name="Wincker P."/>
            <person name="Lashermes P."/>
        </authorList>
    </citation>
    <scope>NUCLEOTIDE SEQUENCE [LARGE SCALE GENOMIC DNA]</scope>
    <source>
        <strain evidence="2">cv. DH200-94</strain>
    </source>
</reference>
<dbReference type="EMBL" id="HG739124">
    <property type="protein sequence ID" value="CDP09683.1"/>
    <property type="molecule type" value="Genomic_DNA"/>
</dbReference>
<organism evidence="1 2">
    <name type="scientific">Coffea canephora</name>
    <name type="common">Robusta coffee</name>
    <dbReference type="NCBI Taxonomy" id="49390"/>
    <lineage>
        <taxon>Eukaryota</taxon>
        <taxon>Viridiplantae</taxon>
        <taxon>Streptophyta</taxon>
        <taxon>Embryophyta</taxon>
        <taxon>Tracheophyta</taxon>
        <taxon>Spermatophyta</taxon>
        <taxon>Magnoliopsida</taxon>
        <taxon>eudicotyledons</taxon>
        <taxon>Gunneridae</taxon>
        <taxon>Pentapetalae</taxon>
        <taxon>asterids</taxon>
        <taxon>lamiids</taxon>
        <taxon>Gentianales</taxon>
        <taxon>Rubiaceae</taxon>
        <taxon>Ixoroideae</taxon>
        <taxon>Gardenieae complex</taxon>
        <taxon>Bertiereae - Coffeeae clade</taxon>
        <taxon>Coffeeae</taxon>
        <taxon>Coffea</taxon>
    </lineage>
</organism>
<dbReference type="AlphaFoldDB" id="A0A068UQ43"/>
<evidence type="ECO:0000313" key="2">
    <source>
        <dbReference type="Proteomes" id="UP000295252"/>
    </source>
</evidence>
<evidence type="ECO:0000313" key="1">
    <source>
        <dbReference type="EMBL" id="CDP09683.1"/>
    </source>
</evidence>